<gene>
    <name evidence="3" type="ORF">H7849_16760</name>
</gene>
<keyword evidence="2 3" id="KW-0808">Transferase</keyword>
<dbReference type="InterPro" id="IPR002516">
    <property type="entry name" value="Glyco_trans_11"/>
</dbReference>
<evidence type="ECO:0000313" key="4">
    <source>
        <dbReference type="Proteomes" id="UP000515312"/>
    </source>
</evidence>
<evidence type="ECO:0000256" key="2">
    <source>
        <dbReference type="ARBA" id="ARBA00022679"/>
    </source>
</evidence>
<evidence type="ECO:0000256" key="1">
    <source>
        <dbReference type="ARBA" id="ARBA00022676"/>
    </source>
</evidence>
<proteinExistence type="predicted"/>
<dbReference type="KEGG" id="adin:H7849_16760"/>
<name>A0A7G8BDZ3_9BACT</name>
<dbReference type="AlphaFoldDB" id="A0A7G8BDZ3"/>
<evidence type="ECO:0000313" key="3">
    <source>
        <dbReference type="EMBL" id="QNI30763.1"/>
    </source>
</evidence>
<reference evidence="3 4" key="1">
    <citation type="submission" date="2020-08" db="EMBL/GenBank/DDBJ databases">
        <title>Edaphobacter telluris sp. nov. and Acidobacterium dinghuensis sp. nov., two acidobacteria isolated from forest soil.</title>
        <authorList>
            <person name="Fu J."/>
            <person name="Qiu L."/>
        </authorList>
    </citation>
    <scope>NUCLEOTIDE SEQUENCE [LARGE SCALE GENOMIC DNA]</scope>
    <source>
        <strain evidence="3">4Y35</strain>
    </source>
</reference>
<keyword evidence="1 3" id="KW-0328">Glycosyltransferase</keyword>
<keyword evidence="4" id="KW-1185">Reference proteome</keyword>
<dbReference type="GO" id="GO:0005975">
    <property type="term" value="P:carbohydrate metabolic process"/>
    <property type="evidence" value="ECO:0007669"/>
    <property type="project" value="InterPro"/>
</dbReference>
<protein>
    <submittedName>
        <fullName evidence="3">Alpha-1,2-fucosyltransferase</fullName>
    </submittedName>
</protein>
<sequence length="254" mass="29046">MDKRSYHKLFRTDAYIHGSYRTWLLATAKRFKAHQESEAKLERGARILVFENEAANNTRFFQSISGRPEEVHLELLRIARPDHIPPVNPHKSFIGIHVRTGDFTRVTDPDALRTMRNVQLPIEWYRSILLSIRKQIGGDVDARVFSDGSAELLRPLLDLPNVSLEEPYSALRDMLELSKASTLISSGSGFSMWAAYLRQVPRICFPNQRREYVVTSSSTIDLEPECETGNDIPSHFIAYIADGFRHLGEVKQFS</sequence>
<dbReference type="Proteomes" id="UP000515312">
    <property type="component" value="Chromosome"/>
</dbReference>
<dbReference type="RefSeq" id="WP_186740855.1">
    <property type="nucleotide sequence ID" value="NZ_CP060394.1"/>
</dbReference>
<organism evidence="3 4">
    <name type="scientific">Alloacidobacterium dinghuense</name>
    <dbReference type="NCBI Taxonomy" id="2763107"/>
    <lineage>
        <taxon>Bacteria</taxon>
        <taxon>Pseudomonadati</taxon>
        <taxon>Acidobacteriota</taxon>
        <taxon>Terriglobia</taxon>
        <taxon>Terriglobales</taxon>
        <taxon>Acidobacteriaceae</taxon>
        <taxon>Alloacidobacterium</taxon>
    </lineage>
</organism>
<accession>A0A7G8BDZ3</accession>
<dbReference type="Pfam" id="PF01531">
    <property type="entry name" value="Glyco_transf_11"/>
    <property type="match status" value="1"/>
</dbReference>
<dbReference type="GO" id="GO:0016020">
    <property type="term" value="C:membrane"/>
    <property type="evidence" value="ECO:0007669"/>
    <property type="project" value="InterPro"/>
</dbReference>
<dbReference type="EMBL" id="CP060394">
    <property type="protein sequence ID" value="QNI30763.1"/>
    <property type="molecule type" value="Genomic_DNA"/>
</dbReference>
<dbReference type="GO" id="GO:0008107">
    <property type="term" value="F:galactoside 2-alpha-L-fucosyltransferase activity"/>
    <property type="evidence" value="ECO:0007669"/>
    <property type="project" value="InterPro"/>
</dbReference>